<dbReference type="InterPro" id="IPR003439">
    <property type="entry name" value="ABC_transporter-like_ATP-bd"/>
</dbReference>
<dbReference type="EMBL" id="BMHA01000016">
    <property type="protein sequence ID" value="GGI09553.1"/>
    <property type="molecule type" value="Genomic_DNA"/>
</dbReference>
<dbReference type="GO" id="GO:0005524">
    <property type="term" value="F:ATP binding"/>
    <property type="evidence" value="ECO:0007669"/>
    <property type="project" value="UniProtKB-KW"/>
</dbReference>
<keyword evidence="3" id="KW-0175">Coiled coil</keyword>
<keyword evidence="2 6" id="KW-0067">ATP-binding</keyword>
<evidence type="ECO:0000313" key="7">
    <source>
        <dbReference type="Proteomes" id="UP000650511"/>
    </source>
</evidence>
<dbReference type="PANTHER" id="PTHR42855">
    <property type="entry name" value="ABC TRANSPORTER ATP-BINDING SUBUNIT"/>
    <property type="match status" value="1"/>
</dbReference>
<feature type="domain" description="ABC transporter" evidence="5">
    <location>
        <begin position="338"/>
        <end position="554"/>
    </location>
</feature>
<dbReference type="Proteomes" id="UP000650511">
    <property type="component" value="Unassembled WGS sequence"/>
</dbReference>
<sequence length="698" mass="75600">MISLSGVGVSFGARTLFSDVSLRFPPGRRVALVGGNGAGKTTLLNVVVGNREPDQGTVSRPKDLRIGWLPQDVVDAVGESGTVLGHVLEGAGHILQFETELRELERRIEHTTDEAEQERFLGRYAHVQDRFTQLGGYEVEAEAHRVLAGLGFAPQDADRSTGELSGGWRVRVALARLLLSKPDLLVLDEPTNHLDLDTIAWLEQTLADLPGGLLFVSHDRDFIDAVADRIVEVAAGTATEYTVRGGTTAAEQGGFASFVAQREERLAQLRAAKSQQDRQLAQAERFIERFRYKASKARQVQSRIKAVDRVERIDIPDHRQLVARFAFPEPQRSGRVVAELSGVRMSYGDTAVLDGVDLVIERGRKVAMTGPNGAGKTTLLRLLAGSLSADAGEITLGHNVDVAVVDQHQAEVLDLDRTVVEEFRTALGERHRQVNARTMLGAFGFPGDLADRRVGELSGGERTRLGLAKVMASPVNLLLLDEPTNHLDLASRDVLEDALLAYPGTVLLITHDRHVIRGVADAIVEVGGGRARWFDGTFEELQSRRAANPGARGGAPTSRRPADGRPAGTSPAAGSGNGRGGNGRGGEGRGGEGRGGEGRGPVDKRRAAERRNARHQATKDLKREVARVEKELARVEARVAELTRELADPDVYADGNRVKGLVAEHGQAKDRASDLMTAWEDAQTRLEQAEAEIEDRFA</sequence>
<evidence type="ECO:0000313" key="6">
    <source>
        <dbReference type="EMBL" id="GGI09553.1"/>
    </source>
</evidence>
<evidence type="ECO:0000256" key="2">
    <source>
        <dbReference type="ARBA" id="ARBA00022840"/>
    </source>
</evidence>
<feature type="compositionally biased region" description="Gly residues" evidence="4">
    <location>
        <begin position="575"/>
        <end position="585"/>
    </location>
</feature>
<dbReference type="InterPro" id="IPR032524">
    <property type="entry name" value="ABC_tran_C"/>
</dbReference>
<comment type="caution">
    <text evidence="6">The sequence shown here is derived from an EMBL/GenBank/DDBJ whole genome shotgun (WGS) entry which is preliminary data.</text>
</comment>
<dbReference type="Pfam" id="PF12848">
    <property type="entry name" value="ABC_tran_Xtn"/>
    <property type="match status" value="1"/>
</dbReference>
<dbReference type="InterPro" id="IPR027417">
    <property type="entry name" value="P-loop_NTPase"/>
</dbReference>
<dbReference type="PROSITE" id="PS00211">
    <property type="entry name" value="ABC_TRANSPORTER_1"/>
    <property type="match status" value="2"/>
</dbReference>
<keyword evidence="1" id="KW-0547">Nucleotide-binding</keyword>
<dbReference type="PANTHER" id="PTHR42855:SF2">
    <property type="entry name" value="DRUG RESISTANCE ABC TRANSPORTER,ATP-BINDING PROTEIN"/>
    <property type="match status" value="1"/>
</dbReference>
<feature type="region of interest" description="Disordered" evidence="4">
    <location>
        <begin position="544"/>
        <end position="621"/>
    </location>
</feature>
<feature type="coiled-coil region" evidence="3">
    <location>
        <begin position="94"/>
        <end position="121"/>
    </location>
</feature>
<reference evidence="6" key="2">
    <citation type="submission" date="2020-09" db="EMBL/GenBank/DDBJ databases">
        <authorList>
            <person name="Sun Q."/>
            <person name="Zhou Y."/>
        </authorList>
    </citation>
    <scope>NUCLEOTIDE SEQUENCE</scope>
    <source>
        <strain evidence="6">CGMCC 1.14988</strain>
    </source>
</reference>
<feature type="compositionally biased region" description="Basic and acidic residues" evidence="4">
    <location>
        <begin position="586"/>
        <end position="621"/>
    </location>
</feature>
<organism evidence="6 7">
    <name type="scientific">Egicoccus halophilus</name>
    <dbReference type="NCBI Taxonomy" id="1670830"/>
    <lineage>
        <taxon>Bacteria</taxon>
        <taxon>Bacillati</taxon>
        <taxon>Actinomycetota</taxon>
        <taxon>Nitriliruptoria</taxon>
        <taxon>Egicoccales</taxon>
        <taxon>Egicoccaceae</taxon>
        <taxon>Egicoccus</taxon>
    </lineage>
</organism>
<dbReference type="PROSITE" id="PS50893">
    <property type="entry name" value="ABC_TRANSPORTER_2"/>
    <property type="match status" value="2"/>
</dbReference>
<dbReference type="GO" id="GO:0003677">
    <property type="term" value="F:DNA binding"/>
    <property type="evidence" value="ECO:0007669"/>
    <property type="project" value="InterPro"/>
</dbReference>
<reference evidence="6" key="1">
    <citation type="journal article" date="2014" name="Int. J. Syst. Evol. Microbiol.">
        <title>Complete genome sequence of Corynebacterium casei LMG S-19264T (=DSM 44701T), isolated from a smear-ripened cheese.</title>
        <authorList>
            <consortium name="US DOE Joint Genome Institute (JGI-PGF)"/>
            <person name="Walter F."/>
            <person name="Albersmeier A."/>
            <person name="Kalinowski J."/>
            <person name="Ruckert C."/>
        </authorList>
    </citation>
    <scope>NUCLEOTIDE SEQUENCE</scope>
    <source>
        <strain evidence="6">CGMCC 1.14988</strain>
    </source>
</reference>
<dbReference type="InterPro" id="IPR003593">
    <property type="entry name" value="AAA+_ATPase"/>
</dbReference>
<dbReference type="GO" id="GO:0016887">
    <property type="term" value="F:ATP hydrolysis activity"/>
    <property type="evidence" value="ECO:0007669"/>
    <property type="project" value="InterPro"/>
</dbReference>
<feature type="compositionally biased region" description="Low complexity" evidence="4">
    <location>
        <begin position="544"/>
        <end position="556"/>
    </location>
</feature>
<dbReference type="OrthoDB" id="3239744at2"/>
<evidence type="ECO:0000259" key="5">
    <source>
        <dbReference type="PROSITE" id="PS50893"/>
    </source>
</evidence>
<gene>
    <name evidence="6" type="ORF">GCM10011354_34650</name>
</gene>
<accession>A0A8J3EVP0</accession>
<dbReference type="SUPFAM" id="SSF52540">
    <property type="entry name" value="P-loop containing nucleoside triphosphate hydrolases"/>
    <property type="match status" value="2"/>
</dbReference>
<keyword evidence="7" id="KW-1185">Reference proteome</keyword>
<dbReference type="InterPro" id="IPR051309">
    <property type="entry name" value="ABCF_ATPase"/>
</dbReference>
<dbReference type="Gene3D" id="1.10.287.380">
    <property type="entry name" value="Valyl-tRNA synthetase, C-terminal domain"/>
    <property type="match status" value="1"/>
</dbReference>
<proteinExistence type="predicted"/>
<feature type="coiled-coil region" evidence="3">
    <location>
        <begin position="259"/>
        <end position="286"/>
    </location>
</feature>
<dbReference type="InterPro" id="IPR032781">
    <property type="entry name" value="ABC_tran_Xtn"/>
</dbReference>
<dbReference type="InterPro" id="IPR037118">
    <property type="entry name" value="Val-tRNA_synth_C_sf"/>
</dbReference>
<dbReference type="SMART" id="SM00382">
    <property type="entry name" value="AAA"/>
    <property type="match status" value="2"/>
</dbReference>
<evidence type="ECO:0000256" key="3">
    <source>
        <dbReference type="SAM" id="Coils"/>
    </source>
</evidence>
<dbReference type="NCBIfam" id="NF000355">
    <property type="entry name" value="ribo_prot_ABC_F"/>
    <property type="match status" value="1"/>
</dbReference>
<feature type="domain" description="ABC transporter" evidence="5">
    <location>
        <begin position="2"/>
        <end position="260"/>
    </location>
</feature>
<evidence type="ECO:0000256" key="1">
    <source>
        <dbReference type="ARBA" id="ARBA00022741"/>
    </source>
</evidence>
<dbReference type="RefSeq" id="WP_130649284.1">
    <property type="nucleotide sequence ID" value="NZ_BMHA01000016.1"/>
</dbReference>
<name>A0A8J3EVP0_9ACTN</name>
<dbReference type="CDD" id="cd03221">
    <property type="entry name" value="ABCF_EF-3"/>
    <property type="match status" value="2"/>
</dbReference>
<dbReference type="Pfam" id="PF16326">
    <property type="entry name" value="ABC_tran_CTD"/>
    <property type="match status" value="1"/>
</dbReference>
<dbReference type="Pfam" id="PF00005">
    <property type="entry name" value="ABC_tran"/>
    <property type="match status" value="2"/>
</dbReference>
<dbReference type="FunFam" id="3.40.50.300:FF:000011">
    <property type="entry name" value="Putative ABC transporter ATP-binding component"/>
    <property type="match status" value="1"/>
</dbReference>
<dbReference type="InterPro" id="IPR017871">
    <property type="entry name" value="ABC_transporter-like_CS"/>
</dbReference>
<protein>
    <submittedName>
        <fullName evidence="6">ABC transporter ATP-binding protein</fullName>
    </submittedName>
</protein>
<dbReference type="Gene3D" id="3.40.50.300">
    <property type="entry name" value="P-loop containing nucleotide triphosphate hydrolases"/>
    <property type="match status" value="2"/>
</dbReference>
<dbReference type="AlphaFoldDB" id="A0A8J3EVP0"/>
<evidence type="ECO:0000256" key="4">
    <source>
        <dbReference type="SAM" id="MobiDB-lite"/>
    </source>
</evidence>